<dbReference type="Pfam" id="PF13359">
    <property type="entry name" value="DDE_Tnp_4"/>
    <property type="match status" value="1"/>
</dbReference>
<evidence type="ECO:0000259" key="3">
    <source>
        <dbReference type="Pfam" id="PF13359"/>
    </source>
</evidence>
<keyword evidence="5" id="KW-1185">Reference proteome</keyword>
<dbReference type="GO" id="GO:0046872">
    <property type="term" value="F:metal ion binding"/>
    <property type="evidence" value="ECO:0007669"/>
    <property type="project" value="UniProtKB-KW"/>
</dbReference>
<reference evidence="4 5" key="1">
    <citation type="journal article" date="2018" name="Elife">
        <title>Firefly genomes illuminate parallel origins of bioluminescence in beetles.</title>
        <authorList>
            <person name="Fallon T.R."/>
            <person name="Lower S.E."/>
            <person name="Chang C.H."/>
            <person name="Bessho-Uehara M."/>
            <person name="Martin G.J."/>
            <person name="Bewick A.J."/>
            <person name="Behringer M."/>
            <person name="Debat H.J."/>
            <person name="Wong I."/>
            <person name="Day J.C."/>
            <person name="Suvorov A."/>
            <person name="Silva C.J."/>
            <person name="Stanger-Hall K.F."/>
            <person name="Hall D.W."/>
            <person name="Schmitz R.J."/>
            <person name="Nelson D.R."/>
            <person name="Lewis S.M."/>
            <person name="Shigenobu S."/>
            <person name="Bybee S.M."/>
            <person name="Larracuente A.M."/>
            <person name="Oba Y."/>
            <person name="Weng J.K."/>
        </authorList>
    </citation>
    <scope>NUCLEOTIDE SEQUENCE [LARGE SCALE GENOMIC DNA]</scope>
    <source>
        <strain evidence="4">1611_PpyrPB1</strain>
        <tissue evidence="4">Whole body</tissue>
    </source>
</reference>
<dbReference type="AlphaFoldDB" id="A0A5N4AX46"/>
<accession>A0A5N4AX46</accession>
<evidence type="ECO:0000313" key="4">
    <source>
        <dbReference type="EMBL" id="KAB0801828.1"/>
    </source>
</evidence>
<gene>
    <name evidence="4" type="ORF">PPYR_04014</name>
</gene>
<dbReference type="InterPro" id="IPR027806">
    <property type="entry name" value="HARBI1_dom"/>
</dbReference>
<dbReference type="Proteomes" id="UP000327044">
    <property type="component" value="Unassembled WGS sequence"/>
</dbReference>
<name>A0A5N4AX46_PHOPY</name>
<sequence>MMILLKTVTFHRTPISNVWAQQNFLFLATGESFVSLSFAYRISDCYISKIVRQVLKLLKKCLVGTNIFLPHFLIGDEAFGIDSYMMKPYPRKVAQHDKKKQVFNYRICRARRVSENAFGLLSQIFRIFYTPISINPDTCTDLIMTACCLHNLLREEYRQKIGSAFPNHRSEK</sequence>
<proteinExistence type="predicted"/>
<protein>
    <recommendedName>
        <fullName evidence="3">DDE Tnp4 domain-containing protein</fullName>
    </recommendedName>
</protein>
<dbReference type="InParanoid" id="A0A5N4AX46"/>
<organism evidence="4 5">
    <name type="scientific">Photinus pyralis</name>
    <name type="common">Common eastern firefly</name>
    <name type="synonym">Lampyris pyralis</name>
    <dbReference type="NCBI Taxonomy" id="7054"/>
    <lineage>
        <taxon>Eukaryota</taxon>
        <taxon>Metazoa</taxon>
        <taxon>Ecdysozoa</taxon>
        <taxon>Arthropoda</taxon>
        <taxon>Hexapoda</taxon>
        <taxon>Insecta</taxon>
        <taxon>Pterygota</taxon>
        <taxon>Neoptera</taxon>
        <taxon>Endopterygota</taxon>
        <taxon>Coleoptera</taxon>
        <taxon>Polyphaga</taxon>
        <taxon>Elateriformia</taxon>
        <taxon>Elateroidea</taxon>
        <taxon>Lampyridae</taxon>
        <taxon>Lampyrinae</taxon>
        <taxon>Photinus</taxon>
    </lineage>
</organism>
<evidence type="ECO:0000313" key="5">
    <source>
        <dbReference type="Proteomes" id="UP000327044"/>
    </source>
</evidence>
<feature type="domain" description="DDE Tnp4" evidence="3">
    <location>
        <begin position="54"/>
        <end position="151"/>
    </location>
</feature>
<evidence type="ECO:0000256" key="2">
    <source>
        <dbReference type="ARBA" id="ARBA00022723"/>
    </source>
</evidence>
<keyword evidence="2" id="KW-0479">Metal-binding</keyword>
<comment type="caution">
    <text evidence="4">The sequence shown here is derived from an EMBL/GenBank/DDBJ whole genome shotgun (WGS) entry which is preliminary data.</text>
</comment>
<evidence type="ECO:0000256" key="1">
    <source>
        <dbReference type="ARBA" id="ARBA00001968"/>
    </source>
</evidence>
<dbReference type="EMBL" id="VVIM01000002">
    <property type="protein sequence ID" value="KAB0801828.1"/>
    <property type="molecule type" value="Genomic_DNA"/>
</dbReference>
<comment type="cofactor">
    <cofactor evidence="1">
        <name>a divalent metal cation</name>
        <dbReference type="ChEBI" id="CHEBI:60240"/>
    </cofactor>
</comment>